<dbReference type="Proteomes" id="UP000178759">
    <property type="component" value="Unassembled WGS sequence"/>
</dbReference>
<name>A0A1F6AJX7_9BACT</name>
<sequence length="223" mass="25250">MTNLDAKDDLQGNKNESARSADIIGKTVKNTVAVSYGAFQGECLQMGPRFIQTPHFKQGYPNYSTEYDITYILTDILPSRLSHMATESTPQPYHLYGFYYNDHRNDTSTAVMAGNISWERAAIYAPKGIPSGRTSAASVLCLQIHPIDAWVKFLEILKVDPTNSLMKFLKHEKFDRHWIIPNPDFRDPDKYARSRVAPAFKLQVDNVLLQESQKPIQLPASAR</sequence>
<gene>
    <name evidence="1" type="ORF">A3A79_05175</name>
</gene>
<protein>
    <submittedName>
        <fullName evidence="1">Uncharacterized protein</fullName>
    </submittedName>
</protein>
<proteinExistence type="predicted"/>
<accession>A0A1F6AJX7</accession>
<organism evidence="1 2">
    <name type="scientific">Candidatus Gottesmanbacteria bacterium RIFCSPLOWO2_01_FULL_43_11b</name>
    <dbReference type="NCBI Taxonomy" id="1798392"/>
    <lineage>
        <taxon>Bacteria</taxon>
        <taxon>Candidatus Gottesmaniibacteriota</taxon>
    </lineage>
</organism>
<evidence type="ECO:0000313" key="1">
    <source>
        <dbReference type="EMBL" id="OGG24547.1"/>
    </source>
</evidence>
<dbReference type="EMBL" id="MFJV01000001">
    <property type="protein sequence ID" value="OGG24547.1"/>
    <property type="molecule type" value="Genomic_DNA"/>
</dbReference>
<evidence type="ECO:0000313" key="2">
    <source>
        <dbReference type="Proteomes" id="UP000178759"/>
    </source>
</evidence>
<dbReference type="STRING" id="1798392.A3A79_05175"/>
<reference evidence="1 2" key="1">
    <citation type="journal article" date="2016" name="Nat. Commun.">
        <title>Thousands of microbial genomes shed light on interconnected biogeochemical processes in an aquifer system.</title>
        <authorList>
            <person name="Anantharaman K."/>
            <person name="Brown C.T."/>
            <person name="Hug L.A."/>
            <person name="Sharon I."/>
            <person name="Castelle C.J."/>
            <person name="Probst A.J."/>
            <person name="Thomas B.C."/>
            <person name="Singh A."/>
            <person name="Wilkins M.J."/>
            <person name="Karaoz U."/>
            <person name="Brodie E.L."/>
            <person name="Williams K.H."/>
            <person name="Hubbard S.S."/>
            <person name="Banfield J.F."/>
        </authorList>
    </citation>
    <scope>NUCLEOTIDE SEQUENCE [LARGE SCALE GENOMIC DNA]</scope>
</reference>
<comment type="caution">
    <text evidence="1">The sequence shown here is derived from an EMBL/GenBank/DDBJ whole genome shotgun (WGS) entry which is preliminary data.</text>
</comment>
<dbReference type="AlphaFoldDB" id="A0A1F6AJX7"/>